<name>A0A5M6D8K9_9BACT</name>
<proteinExistence type="predicted"/>
<dbReference type="RefSeq" id="WP_150090480.1">
    <property type="nucleotide sequence ID" value="NZ_VWSF01000016.1"/>
</dbReference>
<comment type="caution">
    <text evidence="1">The sequence shown here is derived from an EMBL/GenBank/DDBJ whole genome shotgun (WGS) entry which is preliminary data.</text>
</comment>
<sequence length="189" mass="20620">MKTIGLYLLLGMLGIFAGQPIAWAQVPAPKIQVGSSLSTSLSYTGLGVSAGLSVKRNNLALTVGPRFLLTDSYRLASGPWGGAAAFYYYTSFSANQRLQGFANIDYQNSFQRPYCPTGDCSDKRNITHEISLGYGLQYSLSARLAIFNAINVGLYHESVSSRFRDDNLQVQGLNMLVKLGLAYHFGNEI</sequence>
<evidence type="ECO:0008006" key="3">
    <source>
        <dbReference type="Google" id="ProtNLM"/>
    </source>
</evidence>
<evidence type="ECO:0000313" key="1">
    <source>
        <dbReference type="EMBL" id="KAA5542820.1"/>
    </source>
</evidence>
<accession>A0A5M6D8K9</accession>
<gene>
    <name evidence="1" type="ORF">F0145_17935</name>
</gene>
<evidence type="ECO:0000313" key="2">
    <source>
        <dbReference type="Proteomes" id="UP000323426"/>
    </source>
</evidence>
<dbReference type="AlphaFoldDB" id="A0A5M6D8K9"/>
<protein>
    <recommendedName>
        <fullName evidence="3">Outer membrane protein beta-barrel domain-containing protein</fullName>
    </recommendedName>
</protein>
<organism evidence="1 2">
    <name type="scientific">Adhaeribacter rhizoryzae</name>
    <dbReference type="NCBI Taxonomy" id="2607907"/>
    <lineage>
        <taxon>Bacteria</taxon>
        <taxon>Pseudomonadati</taxon>
        <taxon>Bacteroidota</taxon>
        <taxon>Cytophagia</taxon>
        <taxon>Cytophagales</taxon>
        <taxon>Hymenobacteraceae</taxon>
        <taxon>Adhaeribacter</taxon>
    </lineage>
</organism>
<dbReference type="Proteomes" id="UP000323426">
    <property type="component" value="Unassembled WGS sequence"/>
</dbReference>
<reference evidence="1 2" key="1">
    <citation type="submission" date="2019-09" db="EMBL/GenBank/DDBJ databases">
        <title>Genome sequence and assembly of Adhaeribacter sp.</title>
        <authorList>
            <person name="Chhetri G."/>
        </authorList>
    </citation>
    <scope>NUCLEOTIDE SEQUENCE [LARGE SCALE GENOMIC DNA]</scope>
    <source>
        <strain evidence="1 2">DK36</strain>
    </source>
</reference>
<dbReference type="EMBL" id="VWSF01000016">
    <property type="protein sequence ID" value="KAA5542820.1"/>
    <property type="molecule type" value="Genomic_DNA"/>
</dbReference>
<keyword evidence="2" id="KW-1185">Reference proteome</keyword>